<evidence type="ECO:0000313" key="4">
    <source>
        <dbReference type="EMBL" id="QYZ70969.1"/>
    </source>
</evidence>
<dbReference type="InterPro" id="IPR018511">
    <property type="entry name" value="Hemolysin-typ_Ca-bd_CS"/>
</dbReference>
<proteinExistence type="predicted"/>
<evidence type="ECO:0000256" key="1">
    <source>
        <dbReference type="ARBA" id="ARBA00004613"/>
    </source>
</evidence>
<dbReference type="PRINTS" id="PR00313">
    <property type="entry name" value="CABNDNGRPT"/>
</dbReference>
<evidence type="ECO:0000313" key="5">
    <source>
        <dbReference type="Proteomes" id="UP000826300"/>
    </source>
</evidence>
<sequence length="891" mass="89430">MAVITGGTGPDPLYGGNDDDLIQGGGGNDTMYGGYGIDTFQGGADDDVIYVDTDEEAYGGSGNDIIAISGSFPATLDGGTGDDTLRMQGGYDITGTVITGIEQLNAYYGGTMSAAQLGSFLRVSGYDNTYTSASVTLSQGGVATVNVQNTLTNYFQLYGSSQADNITVLATYAYQFRANLGAGDDRIVGALGDDSLFGETGNDTLTGGDGNDTLNGGTGANVLNGGIGNDFIQVYGFDKVTAGDGNDLVGIYADLPMSLNGGTGDDTLRFDGGYDITGATVTGFEKLFLYGTATMTATQLDSFTSIGGYGPTYGSAYLSLSAGGTASVSLLNTLTSFTLYGSHQADAITLTAATTTNVYLTANGGNDSIVSGSGKDSLFGGDGNDTLDGRNGDDSLDGGTGSDVLLGGLGNDTLILRLGDTAEGGDGNDLFTINEAFATSADGGLGNDTLRFDGSYDITGMILTGFEQVNLYSTDRMTATQLGSFAIVSGYDGSYNNGYVVLTQGGAANVTFSGTLSGVFDLTGSGDDDLITFAAGQVTRIVVDAGLGNDSIKGGSANDSLNGDDGNDTLLGMTGADSLNGGAGNDRLDGGAGNDTLFASAFDTVIGGADADLINVTGSLVSSINGGTGNDTLQTNSSHDLSSTTITAVETLFAASGTRLTAAQLDAFGTVASYSGYNATTIYLTDGGTASVVLDSSLTNSFTLYGSDSDDTLSFNTAFAARINVYAGAGNDGVTGANGSDYLEGETGNDTLNGGAGNDTLRGGDGADRLIGGTGTDSLVGGAGRDTFVFTAASHSVPATPDSISDFQAPGALQGDLIDLSAIDADATTAAVNNAFVFGSAAKGGLSLADNASGYTEVRLNTDADAAFEVVIYITDGGTLASAYTAADFIL</sequence>
<dbReference type="GO" id="GO:0005576">
    <property type="term" value="C:extracellular region"/>
    <property type="evidence" value="ECO:0007669"/>
    <property type="project" value="UniProtKB-SubCell"/>
</dbReference>
<keyword evidence="2" id="KW-0964">Secreted</keyword>
<evidence type="ECO:0000256" key="3">
    <source>
        <dbReference type="SAM" id="MobiDB-lite"/>
    </source>
</evidence>
<name>A0A8G0ZV03_9RHOB</name>
<dbReference type="InterPro" id="IPR011049">
    <property type="entry name" value="Serralysin-like_metalloprot_C"/>
</dbReference>
<dbReference type="KEGG" id="nsm:JO391_05510"/>
<dbReference type="PANTHER" id="PTHR38340">
    <property type="entry name" value="S-LAYER PROTEIN"/>
    <property type="match status" value="1"/>
</dbReference>
<keyword evidence="5" id="KW-1185">Reference proteome</keyword>
<evidence type="ECO:0008006" key="6">
    <source>
        <dbReference type="Google" id="ProtNLM"/>
    </source>
</evidence>
<evidence type="ECO:0000256" key="2">
    <source>
        <dbReference type="ARBA" id="ARBA00022525"/>
    </source>
</evidence>
<dbReference type="RefSeq" id="WP_220663186.1">
    <property type="nucleotide sequence ID" value="NZ_CP069370.1"/>
</dbReference>
<dbReference type="EMBL" id="CP069370">
    <property type="protein sequence ID" value="QYZ70969.1"/>
    <property type="molecule type" value="Genomic_DNA"/>
</dbReference>
<dbReference type="Proteomes" id="UP000826300">
    <property type="component" value="Chromosome"/>
</dbReference>
<protein>
    <recommendedName>
        <fullName evidence="6">Calcium-binding protein</fullName>
    </recommendedName>
</protein>
<dbReference type="AlphaFoldDB" id="A0A8G0ZV03"/>
<dbReference type="InterPro" id="IPR001343">
    <property type="entry name" value="Hemolysn_Ca-bd"/>
</dbReference>
<comment type="subcellular location">
    <subcellularLocation>
        <location evidence="1">Secreted</location>
    </subcellularLocation>
</comment>
<reference evidence="4" key="1">
    <citation type="submission" date="2021-02" db="EMBL/GenBank/DDBJ databases">
        <title>Rhodobacter shimadae sp. nov., an aerobic anoxygenic phototrophic bacterium isolated from a hot spring.</title>
        <authorList>
            <person name="Muramatsu S."/>
            <person name="Haruta S."/>
            <person name="Hirose S."/>
            <person name="Hanada S."/>
        </authorList>
    </citation>
    <scope>NUCLEOTIDE SEQUENCE</scope>
    <source>
        <strain evidence="4">N10</strain>
    </source>
</reference>
<dbReference type="GO" id="GO:0005509">
    <property type="term" value="F:calcium ion binding"/>
    <property type="evidence" value="ECO:0007669"/>
    <property type="project" value="InterPro"/>
</dbReference>
<dbReference type="InterPro" id="IPR050557">
    <property type="entry name" value="RTX_toxin/Mannuronan_C5-epim"/>
</dbReference>
<dbReference type="PROSITE" id="PS00330">
    <property type="entry name" value="HEMOLYSIN_CALCIUM"/>
    <property type="match status" value="8"/>
</dbReference>
<accession>A0A8G0ZV03</accession>
<dbReference type="SUPFAM" id="SSF51120">
    <property type="entry name" value="beta-Roll"/>
    <property type="match status" value="5"/>
</dbReference>
<organism evidence="4 5">
    <name type="scientific">Neotabrizicola shimadae</name>
    <dbReference type="NCBI Taxonomy" id="2807096"/>
    <lineage>
        <taxon>Bacteria</taxon>
        <taxon>Pseudomonadati</taxon>
        <taxon>Pseudomonadota</taxon>
        <taxon>Alphaproteobacteria</taxon>
        <taxon>Rhodobacterales</taxon>
        <taxon>Paracoccaceae</taxon>
        <taxon>Neotabrizicola</taxon>
    </lineage>
</organism>
<dbReference type="PANTHER" id="PTHR38340:SF1">
    <property type="entry name" value="S-LAYER PROTEIN"/>
    <property type="match status" value="1"/>
</dbReference>
<gene>
    <name evidence="4" type="ORF">JO391_05510</name>
</gene>
<dbReference type="Gene3D" id="2.150.10.10">
    <property type="entry name" value="Serralysin-like metalloprotease, C-terminal"/>
    <property type="match status" value="5"/>
</dbReference>
<feature type="region of interest" description="Disordered" evidence="3">
    <location>
        <begin position="1"/>
        <end position="21"/>
    </location>
</feature>
<dbReference type="Pfam" id="PF00353">
    <property type="entry name" value="HemolysinCabind"/>
    <property type="match status" value="8"/>
</dbReference>